<evidence type="ECO:0008006" key="2">
    <source>
        <dbReference type="Google" id="ProtNLM"/>
    </source>
</evidence>
<dbReference type="InterPro" id="IPR014756">
    <property type="entry name" value="Ig_E-set"/>
</dbReference>
<evidence type="ECO:0000313" key="1">
    <source>
        <dbReference type="EMBL" id="KKL86972.1"/>
    </source>
</evidence>
<sequence length="130" mass="14136">MPWAGKLNETLIDDFVVVDSSGNLVPGLVQGNFTIQLYNPSGVEVSGSISVTIIEVGDGNYRTSFIPNVIGDWLLVIKHTTYFAAGKRGQYRVFEALFDELDSAIDDTQGVGFSPATHSLRKIRQVIDGS</sequence>
<dbReference type="PROSITE" id="PS50194">
    <property type="entry name" value="FILAMIN_REPEAT"/>
    <property type="match status" value="1"/>
</dbReference>
<accession>A0A0F9II49</accession>
<organism evidence="1">
    <name type="scientific">marine sediment metagenome</name>
    <dbReference type="NCBI Taxonomy" id="412755"/>
    <lineage>
        <taxon>unclassified sequences</taxon>
        <taxon>metagenomes</taxon>
        <taxon>ecological metagenomes</taxon>
    </lineage>
</organism>
<proteinExistence type="predicted"/>
<dbReference type="SUPFAM" id="SSF81296">
    <property type="entry name" value="E set domains"/>
    <property type="match status" value="1"/>
</dbReference>
<dbReference type="InterPro" id="IPR017868">
    <property type="entry name" value="Filamin/ABP280_repeat-like"/>
</dbReference>
<dbReference type="EMBL" id="LAZR01020963">
    <property type="protein sequence ID" value="KKL86972.1"/>
    <property type="molecule type" value="Genomic_DNA"/>
</dbReference>
<gene>
    <name evidence="1" type="ORF">LCGC14_1939370</name>
</gene>
<protein>
    <recommendedName>
        <fullName evidence="2">BppU N-terminal domain-containing protein</fullName>
    </recommendedName>
</protein>
<name>A0A0F9II49_9ZZZZ</name>
<reference evidence="1" key="1">
    <citation type="journal article" date="2015" name="Nature">
        <title>Complex archaea that bridge the gap between prokaryotes and eukaryotes.</title>
        <authorList>
            <person name="Spang A."/>
            <person name="Saw J.H."/>
            <person name="Jorgensen S.L."/>
            <person name="Zaremba-Niedzwiedzka K."/>
            <person name="Martijn J."/>
            <person name="Lind A.E."/>
            <person name="van Eijk R."/>
            <person name="Schleper C."/>
            <person name="Guy L."/>
            <person name="Ettema T.J."/>
        </authorList>
    </citation>
    <scope>NUCLEOTIDE SEQUENCE</scope>
</reference>
<comment type="caution">
    <text evidence="1">The sequence shown here is derived from an EMBL/GenBank/DDBJ whole genome shotgun (WGS) entry which is preliminary data.</text>
</comment>
<dbReference type="AlphaFoldDB" id="A0A0F9II49"/>